<dbReference type="EMBL" id="KL198038">
    <property type="protein sequence ID" value="KDQ14305.1"/>
    <property type="molecule type" value="Genomic_DNA"/>
</dbReference>
<evidence type="ECO:0000313" key="2">
    <source>
        <dbReference type="EMBL" id="KDQ14305.1"/>
    </source>
</evidence>
<protein>
    <recommendedName>
        <fullName evidence="4">Secreted protein</fullName>
    </recommendedName>
</protein>
<organism evidence="2 3">
    <name type="scientific">Botryobasidium botryosum (strain FD-172 SS1)</name>
    <dbReference type="NCBI Taxonomy" id="930990"/>
    <lineage>
        <taxon>Eukaryota</taxon>
        <taxon>Fungi</taxon>
        <taxon>Dikarya</taxon>
        <taxon>Basidiomycota</taxon>
        <taxon>Agaricomycotina</taxon>
        <taxon>Agaricomycetes</taxon>
        <taxon>Cantharellales</taxon>
        <taxon>Botryobasidiaceae</taxon>
        <taxon>Botryobasidium</taxon>
    </lineage>
</organism>
<feature type="signal peptide" evidence="1">
    <location>
        <begin position="1"/>
        <end position="21"/>
    </location>
</feature>
<dbReference type="InParanoid" id="A0A067MHY9"/>
<proteinExistence type="predicted"/>
<keyword evidence="3" id="KW-1185">Reference proteome</keyword>
<name>A0A067MHY9_BOTB1</name>
<reference evidence="3" key="1">
    <citation type="journal article" date="2014" name="Proc. Natl. Acad. Sci. U.S.A.">
        <title>Extensive sampling of basidiomycete genomes demonstrates inadequacy of the white-rot/brown-rot paradigm for wood decay fungi.</title>
        <authorList>
            <person name="Riley R."/>
            <person name="Salamov A.A."/>
            <person name="Brown D.W."/>
            <person name="Nagy L.G."/>
            <person name="Floudas D."/>
            <person name="Held B.W."/>
            <person name="Levasseur A."/>
            <person name="Lombard V."/>
            <person name="Morin E."/>
            <person name="Otillar R."/>
            <person name="Lindquist E.A."/>
            <person name="Sun H."/>
            <person name="LaButti K.M."/>
            <person name="Schmutz J."/>
            <person name="Jabbour D."/>
            <person name="Luo H."/>
            <person name="Baker S.E."/>
            <person name="Pisabarro A.G."/>
            <person name="Walton J.D."/>
            <person name="Blanchette R.A."/>
            <person name="Henrissat B."/>
            <person name="Martin F."/>
            <person name="Cullen D."/>
            <person name="Hibbett D.S."/>
            <person name="Grigoriev I.V."/>
        </authorList>
    </citation>
    <scope>NUCLEOTIDE SEQUENCE [LARGE SCALE GENOMIC DNA]</scope>
    <source>
        <strain evidence="3">FD-172 SS1</strain>
    </source>
</reference>
<dbReference type="Proteomes" id="UP000027195">
    <property type="component" value="Unassembled WGS sequence"/>
</dbReference>
<dbReference type="PANTHER" id="PTHR37487:SF2">
    <property type="entry name" value="EXPRESSED PROTEIN"/>
    <property type="match status" value="1"/>
</dbReference>
<dbReference type="HOGENOM" id="CLU_063099_4_1_1"/>
<accession>A0A067MHY9</accession>
<evidence type="ECO:0000313" key="3">
    <source>
        <dbReference type="Proteomes" id="UP000027195"/>
    </source>
</evidence>
<gene>
    <name evidence="2" type="ORF">BOTBODRAFT_348387</name>
</gene>
<sequence>MKAFAIVIAVAVATLAQLTITVPPSVVTCELTRISWSGGVPPYFPSIIPGGLKGTPPLNTFPPQTGATLTWLVDLVPQPIIVAIKDSTGAVQHSAIINVKAGSSSSCIPTSTVVVPTGAGGDPTNSPIGNSSPTPAIHDCAPSVPPVARVA</sequence>
<evidence type="ECO:0008006" key="4">
    <source>
        <dbReference type="Google" id="ProtNLM"/>
    </source>
</evidence>
<dbReference type="PANTHER" id="PTHR37487">
    <property type="entry name" value="CHROMOSOME 1, WHOLE GENOME SHOTGUN SEQUENCE"/>
    <property type="match status" value="1"/>
</dbReference>
<dbReference type="OrthoDB" id="3362246at2759"/>
<evidence type="ECO:0000256" key="1">
    <source>
        <dbReference type="SAM" id="SignalP"/>
    </source>
</evidence>
<feature type="chain" id="PRO_5001645605" description="Secreted protein" evidence="1">
    <location>
        <begin position="22"/>
        <end position="151"/>
    </location>
</feature>
<keyword evidence="1" id="KW-0732">Signal</keyword>
<dbReference type="AlphaFoldDB" id="A0A067MHY9"/>